<dbReference type="AlphaFoldDB" id="A0A0L0DFB9"/>
<keyword evidence="5" id="KW-1185">Reference proteome</keyword>
<dbReference type="GeneID" id="25566000"/>
<dbReference type="Pfam" id="PF22562">
    <property type="entry name" value="UBA_7"/>
    <property type="match status" value="1"/>
</dbReference>
<dbReference type="Gene3D" id="1.10.8.10">
    <property type="entry name" value="DNA helicase RuvA subunit, C-terminal domain"/>
    <property type="match status" value="1"/>
</dbReference>
<dbReference type="PROSITE" id="PS50053">
    <property type="entry name" value="UBIQUITIN_2"/>
    <property type="match status" value="1"/>
</dbReference>
<accession>A0A0L0DFB9</accession>
<evidence type="ECO:0000259" key="3">
    <source>
        <dbReference type="PROSITE" id="PS50053"/>
    </source>
</evidence>
<protein>
    <recommendedName>
        <fullName evidence="6">UBA domain-containing protein</fullName>
    </recommendedName>
</protein>
<feature type="domain" description="UBA" evidence="2">
    <location>
        <begin position="117"/>
        <end position="165"/>
    </location>
</feature>
<dbReference type="Proteomes" id="UP000054408">
    <property type="component" value="Unassembled WGS sequence"/>
</dbReference>
<dbReference type="InterPro" id="IPR009060">
    <property type="entry name" value="UBA-like_sf"/>
</dbReference>
<evidence type="ECO:0000259" key="2">
    <source>
        <dbReference type="PROSITE" id="PS50030"/>
    </source>
</evidence>
<feature type="region of interest" description="Disordered" evidence="1">
    <location>
        <begin position="100"/>
        <end position="120"/>
    </location>
</feature>
<feature type="domain" description="Ubiquitin-like" evidence="3">
    <location>
        <begin position="12"/>
        <end position="73"/>
    </location>
</feature>
<dbReference type="SUPFAM" id="SSF54236">
    <property type="entry name" value="Ubiquitin-like"/>
    <property type="match status" value="1"/>
</dbReference>
<dbReference type="RefSeq" id="XP_013756450.1">
    <property type="nucleotide sequence ID" value="XM_013900996.1"/>
</dbReference>
<dbReference type="InterPro" id="IPR015940">
    <property type="entry name" value="UBA"/>
</dbReference>
<reference evidence="4 5" key="1">
    <citation type="submission" date="2010-05" db="EMBL/GenBank/DDBJ databases">
        <title>The Genome Sequence of Thecamonas trahens ATCC 50062.</title>
        <authorList>
            <consortium name="The Broad Institute Genome Sequencing Platform"/>
            <person name="Russ C."/>
            <person name="Cuomo C."/>
            <person name="Shea T."/>
            <person name="Young S.K."/>
            <person name="Zeng Q."/>
            <person name="Koehrsen M."/>
            <person name="Haas B."/>
            <person name="Borodovsky M."/>
            <person name="Guigo R."/>
            <person name="Alvarado L."/>
            <person name="Berlin A."/>
            <person name="Bochicchio J."/>
            <person name="Borenstein D."/>
            <person name="Chapman S."/>
            <person name="Chen Z."/>
            <person name="Freedman E."/>
            <person name="Gellesch M."/>
            <person name="Goldberg J."/>
            <person name="Griggs A."/>
            <person name="Gujja S."/>
            <person name="Heilman E."/>
            <person name="Heiman D."/>
            <person name="Hepburn T."/>
            <person name="Howarth C."/>
            <person name="Jen D."/>
            <person name="Larson L."/>
            <person name="Mehta T."/>
            <person name="Park D."/>
            <person name="Pearson M."/>
            <person name="Roberts A."/>
            <person name="Saif S."/>
            <person name="Shenoy N."/>
            <person name="Sisk P."/>
            <person name="Stolte C."/>
            <person name="Sykes S."/>
            <person name="Thomson T."/>
            <person name="Walk T."/>
            <person name="White J."/>
            <person name="Yandava C."/>
            <person name="Burger G."/>
            <person name="Gray M.W."/>
            <person name="Holland P.W.H."/>
            <person name="King N."/>
            <person name="Lang F.B.F."/>
            <person name="Roger A.J."/>
            <person name="Ruiz-Trillo I."/>
            <person name="Lander E."/>
            <person name="Nusbaum C."/>
        </authorList>
    </citation>
    <scope>NUCLEOTIDE SEQUENCE [LARGE SCALE GENOMIC DNA]</scope>
    <source>
        <strain evidence="4 5">ATCC 50062</strain>
    </source>
</reference>
<dbReference type="PROSITE" id="PS50030">
    <property type="entry name" value="UBA"/>
    <property type="match status" value="1"/>
</dbReference>
<sequence length="188" mass="19409">MATPPTLCRIDVHFAFRETEVVELELEILTALPIEALKEHMHALFGVPLDGMVLVLGGKALADDTVLTRDALEAAVGSTRCENLLSIRMLLLSPLDDANAGPRRSAGPEPAAPPAASSAEQVAAAGSASGVAMLVDMGFSESEAAAAVAAVGGDVTAATNYIIAMREGQMATPQLQCSFATTGLPRRP</sequence>
<name>A0A0L0DFB9_THETB</name>
<dbReference type="SMART" id="SM00165">
    <property type="entry name" value="UBA"/>
    <property type="match status" value="1"/>
</dbReference>
<evidence type="ECO:0000313" key="4">
    <source>
        <dbReference type="EMBL" id="KNC50979.1"/>
    </source>
</evidence>
<proteinExistence type="predicted"/>
<organism evidence="4 5">
    <name type="scientific">Thecamonas trahens ATCC 50062</name>
    <dbReference type="NCBI Taxonomy" id="461836"/>
    <lineage>
        <taxon>Eukaryota</taxon>
        <taxon>Apusozoa</taxon>
        <taxon>Apusomonadida</taxon>
        <taxon>Apusomonadidae</taxon>
        <taxon>Thecamonas</taxon>
    </lineage>
</organism>
<dbReference type="InterPro" id="IPR029071">
    <property type="entry name" value="Ubiquitin-like_domsf"/>
</dbReference>
<evidence type="ECO:0000256" key="1">
    <source>
        <dbReference type="SAM" id="MobiDB-lite"/>
    </source>
</evidence>
<evidence type="ECO:0000313" key="5">
    <source>
        <dbReference type="Proteomes" id="UP000054408"/>
    </source>
</evidence>
<dbReference type="EMBL" id="GL349464">
    <property type="protein sequence ID" value="KNC50979.1"/>
    <property type="molecule type" value="Genomic_DNA"/>
</dbReference>
<dbReference type="CDD" id="cd17039">
    <property type="entry name" value="Ubl_ubiquitin_like"/>
    <property type="match status" value="1"/>
</dbReference>
<evidence type="ECO:0008006" key="6">
    <source>
        <dbReference type="Google" id="ProtNLM"/>
    </source>
</evidence>
<gene>
    <name evidence="4" type="ORF">AMSG_06946</name>
</gene>
<dbReference type="SUPFAM" id="SSF46934">
    <property type="entry name" value="UBA-like"/>
    <property type="match status" value="1"/>
</dbReference>
<dbReference type="InterPro" id="IPR000626">
    <property type="entry name" value="Ubiquitin-like_dom"/>
</dbReference>